<evidence type="ECO:0000256" key="1">
    <source>
        <dbReference type="SAM" id="SignalP"/>
    </source>
</evidence>
<feature type="chain" id="PRO_5010374462" description="Lipoprotein" evidence="1">
    <location>
        <begin position="19"/>
        <end position="130"/>
    </location>
</feature>
<dbReference type="Proteomes" id="UP000183002">
    <property type="component" value="Unassembled WGS sequence"/>
</dbReference>
<protein>
    <recommendedName>
        <fullName evidence="4">Lipoprotein</fullName>
    </recommendedName>
</protein>
<organism evidence="2 3">
    <name type="scientific">Pseudorhodobacter antarcticus</name>
    <dbReference type="NCBI Taxonomy" id="1077947"/>
    <lineage>
        <taxon>Bacteria</taxon>
        <taxon>Pseudomonadati</taxon>
        <taxon>Pseudomonadota</taxon>
        <taxon>Alphaproteobacteria</taxon>
        <taxon>Rhodobacterales</taxon>
        <taxon>Paracoccaceae</taxon>
        <taxon>Pseudorhodobacter</taxon>
    </lineage>
</organism>
<dbReference type="PROSITE" id="PS51257">
    <property type="entry name" value="PROKAR_LIPOPROTEIN"/>
    <property type="match status" value="1"/>
</dbReference>
<name>A0A1H8B148_9RHOB</name>
<gene>
    <name evidence="2" type="ORF">SAMN05216227_100260</name>
</gene>
<dbReference type="RefSeq" id="WP_050518781.1">
    <property type="nucleotide sequence ID" value="NZ_FOCO01000002.1"/>
</dbReference>
<keyword evidence="1" id="KW-0732">Signal</keyword>
<feature type="signal peptide" evidence="1">
    <location>
        <begin position="1"/>
        <end position="18"/>
    </location>
</feature>
<keyword evidence="3" id="KW-1185">Reference proteome</keyword>
<evidence type="ECO:0000313" key="2">
    <source>
        <dbReference type="EMBL" id="SEM75969.1"/>
    </source>
</evidence>
<sequence>MSGRIVLAAVLVLSGCVANSVGQALYPGAQSFSYAAAATGSTNTYACAPTGPGGATPQLRAQAMHRFFETESGRFADAQVAEMMKTAGSATEAQMQAGGARLDAATNAFADRMFKEGDTRFKCVLAATDS</sequence>
<dbReference type="STRING" id="1077947.SAMN05216227_100260"/>
<evidence type="ECO:0008006" key="4">
    <source>
        <dbReference type="Google" id="ProtNLM"/>
    </source>
</evidence>
<evidence type="ECO:0000313" key="3">
    <source>
        <dbReference type="Proteomes" id="UP000183002"/>
    </source>
</evidence>
<dbReference type="EMBL" id="FOCO01000002">
    <property type="protein sequence ID" value="SEM75969.1"/>
    <property type="molecule type" value="Genomic_DNA"/>
</dbReference>
<reference evidence="2 3" key="1">
    <citation type="submission" date="2016-10" db="EMBL/GenBank/DDBJ databases">
        <authorList>
            <person name="de Groot N.N."/>
        </authorList>
    </citation>
    <scope>NUCLEOTIDE SEQUENCE [LARGE SCALE GENOMIC DNA]</scope>
    <source>
        <strain evidence="2 3">CGMCC 1.10836</strain>
    </source>
</reference>
<dbReference type="AlphaFoldDB" id="A0A1H8B148"/>
<accession>A0A1H8B148</accession>
<proteinExistence type="predicted"/>